<sequence>MPRLLSYQPWKMLVLVVISVFVGYCSFQIVQFCWRQHTSFLHLIPGPKEGSFIFGNLREVLLMKGNPSVEHEQWLQRCGPTLSLKGFFGMRLLMTIDTKALTHILFNAYDYPKPSITRTLLTEVIGQGIIIAEGDEHKRQRKVMSPAFSHSHILQFHDIFMEKATQLRQIWTSECLKSSGKAQIDTVSYLSRLTLDIMALTGFNFKTDTLNAEDTPNKVHRAIRELLQTTKEIQTMRIFSAICPILRWIPNEGRTRMQATDETLDDFGRQLLAEARIGDTNESSVNNLFSLFVRANGSPDVPIGQRMSEADVLSQIPALLLAGHETTSAAVTWTLYFLCRHPRVQKKLRKELLAASTDAPTVDEMNALPYLDWVIRETLRVNPPVPSLARVAGKDDVIPLRQPFKDSRGTSHYSIPIKEGELIIIPIMAMNRDKSLWGDDAAEFRPERWEKIPEAVNAIPGVWSNTLSFLGGPRSCIGYRFSIAQMKVILFVLIREFELELAVPCEEIISKSTVVQWPTLKSDPAHGPQMPIFVRVHHKEE</sequence>
<dbReference type="Gene3D" id="1.10.630.10">
    <property type="entry name" value="Cytochrome P450"/>
    <property type="match status" value="1"/>
</dbReference>
<evidence type="ECO:0000256" key="7">
    <source>
        <dbReference type="ARBA" id="ARBA00022723"/>
    </source>
</evidence>
<keyword evidence="10 13" id="KW-0408">Iron</keyword>
<feature type="transmembrane region" description="Helical" evidence="14">
    <location>
        <begin position="12"/>
        <end position="30"/>
    </location>
</feature>
<dbReference type="AlphaFoldDB" id="A0A2H3D4B7"/>
<dbReference type="Proteomes" id="UP000217790">
    <property type="component" value="Unassembled WGS sequence"/>
</dbReference>
<name>A0A2H3D4B7_ARMGA</name>
<dbReference type="PRINTS" id="PR00465">
    <property type="entry name" value="EP450IV"/>
</dbReference>
<dbReference type="OrthoDB" id="1470350at2759"/>
<dbReference type="InterPro" id="IPR002403">
    <property type="entry name" value="Cyt_P450_E_grp-IV"/>
</dbReference>
<keyword evidence="5 13" id="KW-0349">Heme</keyword>
<evidence type="ECO:0000313" key="15">
    <source>
        <dbReference type="EMBL" id="PBK83173.1"/>
    </source>
</evidence>
<dbReference type="PANTHER" id="PTHR24305">
    <property type="entry name" value="CYTOCHROME P450"/>
    <property type="match status" value="1"/>
</dbReference>
<dbReference type="EMBL" id="KZ293709">
    <property type="protein sequence ID" value="PBK83173.1"/>
    <property type="molecule type" value="Genomic_DNA"/>
</dbReference>
<evidence type="ECO:0000256" key="2">
    <source>
        <dbReference type="ARBA" id="ARBA00004370"/>
    </source>
</evidence>
<organism evidence="15 16">
    <name type="scientific">Armillaria gallica</name>
    <name type="common">Bulbous honey fungus</name>
    <name type="synonym">Armillaria bulbosa</name>
    <dbReference type="NCBI Taxonomy" id="47427"/>
    <lineage>
        <taxon>Eukaryota</taxon>
        <taxon>Fungi</taxon>
        <taxon>Dikarya</taxon>
        <taxon>Basidiomycota</taxon>
        <taxon>Agaricomycotina</taxon>
        <taxon>Agaricomycetes</taxon>
        <taxon>Agaricomycetidae</taxon>
        <taxon>Agaricales</taxon>
        <taxon>Marasmiineae</taxon>
        <taxon>Physalacriaceae</taxon>
        <taxon>Armillaria</taxon>
    </lineage>
</organism>
<dbReference type="Pfam" id="PF00067">
    <property type="entry name" value="p450"/>
    <property type="match status" value="1"/>
</dbReference>
<evidence type="ECO:0000313" key="16">
    <source>
        <dbReference type="Proteomes" id="UP000217790"/>
    </source>
</evidence>
<proteinExistence type="inferred from homology"/>
<dbReference type="OMA" id="RIMVEIC"/>
<evidence type="ECO:0000256" key="10">
    <source>
        <dbReference type="ARBA" id="ARBA00023004"/>
    </source>
</evidence>
<evidence type="ECO:0000256" key="3">
    <source>
        <dbReference type="ARBA" id="ARBA00004721"/>
    </source>
</evidence>
<dbReference type="GO" id="GO:0004497">
    <property type="term" value="F:monooxygenase activity"/>
    <property type="evidence" value="ECO:0007669"/>
    <property type="project" value="UniProtKB-KW"/>
</dbReference>
<comment type="pathway">
    <text evidence="3">Secondary metabolite biosynthesis; terpenoid biosynthesis.</text>
</comment>
<dbReference type="GO" id="GO:0005506">
    <property type="term" value="F:iron ion binding"/>
    <property type="evidence" value="ECO:0007669"/>
    <property type="project" value="InterPro"/>
</dbReference>
<evidence type="ECO:0000256" key="8">
    <source>
        <dbReference type="ARBA" id="ARBA00022989"/>
    </source>
</evidence>
<keyword evidence="12 14" id="KW-0472">Membrane</keyword>
<evidence type="ECO:0000256" key="13">
    <source>
        <dbReference type="PIRSR" id="PIRSR602403-1"/>
    </source>
</evidence>
<comment type="similarity">
    <text evidence="4">Belongs to the cytochrome P450 family.</text>
</comment>
<dbReference type="PANTHER" id="PTHR24305:SF166">
    <property type="entry name" value="CYTOCHROME P450 12A4, MITOCHONDRIAL-RELATED"/>
    <property type="match status" value="1"/>
</dbReference>
<keyword evidence="16" id="KW-1185">Reference proteome</keyword>
<keyword evidence="11 15" id="KW-0503">Monooxygenase</keyword>
<evidence type="ECO:0000256" key="11">
    <source>
        <dbReference type="ARBA" id="ARBA00023033"/>
    </source>
</evidence>
<dbReference type="InterPro" id="IPR050121">
    <property type="entry name" value="Cytochrome_P450_monoxygenase"/>
</dbReference>
<dbReference type="CDD" id="cd11069">
    <property type="entry name" value="CYP_FUM15-like"/>
    <property type="match status" value="1"/>
</dbReference>
<comment type="subcellular location">
    <subcellularLocation>
        <location evidence="2">Membrane</location>
    </subcellularLocation>
</comment>
<feature type="binding site" description="axial binding residue" evidence="13">
    <location>
        <position position="476"/>
    </location>
    <ligand>
        <name>heme</name>
        <dbReference type="ChEBI" id="CHEBI:30413"/>
    </ligand>
    <ligandPart>
        <name>Fe</name>
        <dbReference type="ChEBI" id="CHEBI:18248"/>
    </ligandPart>
</feature>
<keyword evidence="6 14" id="KW-0812">Transmembrane</keyword>
<reference evidence="16" key="1">
    <citation type="journal article" date="2017" name="Nat. Ecol. Evol.">
        <title>Genome expansion and lineage-specific genetic innovations in the forest pathogenic fungi Armillaria.</title>
        <authorList>
            <person name="Sipos G."/>
            <person name="Prasanna A.N."/>
            <person name="Walter M.C."/>
            <person name="O'Connor E."/>
            <person name="Balint B."/>
            <person name="Krizsan K."/>
            <person name="Kiss B."/>
            <person name="Hess J."/>
            <person name="Varga T."/>
            <person name="Slot J."/>
            <person name="Riley R."/>
            <person name="Boka B."/>
            <person name="Rigling D."/>
            <person name="Barry K."/>
            <person name="Lee J."/>
            <person name="Mihaltcheva S."/>
            <person name="LaButti K."/>
            <person name="Lipzen A."/>
            <person name="Waldron R."/>
            <person name="Moloney N.M."/>
            <person name="Sperisen C."/>
            <person name="Kredics L."/>
            <person name="Vagvoelgyi C."/>
            <person name="Patrignani A."/>
            <person name="Fitzpatrick D."/>
            <person name="Nagy I."/>
            <person name="Doyle S."/>
            <person name="Anderson J.B."/>
            <person name="Grigoriev I.V."/>
            <person name="Gueldener U."/>
            <person name="Muensterkoetter M."/>
            <person name="Nagy L.G."/>
        </authorList>
    </citation>
    <scope>NUCLEOTIDE SEQUENCE [LARGE SCALE GENOMIC DNA]</scope>
    <source>
        <strain evidence="16">Ar21-2</strain>
    </source>
</reference>
<protein>
    <submittedName>
        <fullName evidence="15">Cytochrome P450 monooxygenase</fullName>
    </submittedName>
</protein>
<dbReference type="GO" id="GO:0020037">
    <property type="term" value="F:heme binding"/>
    <property type="evidence" value="ECO:0007669"/>
    <property type="project" value="InterPro"/>
</dbReference>
<evidence type="ECO:0000256" key="4">
    <source>
        <dbReference type="ARBA" id="ARBA00010617"/>
    </source>
</evidence>
<evidence type="ECO:0000256" key="14">
    <source>
        <dbReference type="SAM" id="Phobius"/>
    </source>
</evidence>
<dbReference type="PRINTS" id="PR00385">
    <property type="entry name" value="P450"/>
</dbReference>
<gene>
    <name evidence="15" type="ORF">ARMGADRAFT_681157</name>
</gene>
<keyword evidence="7 13" id="KW-0479">Metal-binding</keyword>
<dbReference type="SUPFAM" id="SSF48264">
    <property type="entry name" value="Cytochrome P450"/>
    <property type="match status" value="1"/>
</dbReference>
<dbReference type="InParanoid" id="A0A2H3D4B7"/>
<evidence type="ECO:0000256" key="9">
    <source>
        <dbReference type="ARBA" id="ARBA00023002"/>
    </source>
</evidence>
<dbReference type="STRING" id="47427.A0A2H3D4B7"/>
<evidence type="ECO:0000256" key="12">
    <source>
        <dbReference type="ARBA" id="ARBA00023136"/>
    </source>
</evidence>
<comment type="cofactor">
    <cofactor evidence="1 13">
        <name>heme</name>
        <dbReference type="ChEBI" id="CHEBI:30413"/>
    </cofactor>
</comment>
<keyword evidence="8 14" id="KW-1133">Transmembrane helix</keyword>
<dbReference type="GO" id="GO:0016705">
    <property type="term" value="F:oxidoreductase activity, acting on paired donors, with incorporation or reduction of molecular oxygen"/>
    <property type="evidence" value="ECO:0007669"/>
    <property type="project" value="InterPro"/>
</dbReference>
<dbReference type="InterPro" id="IPR001128">
    <property type="entry name" value="Cyt_P450"/>
</dbReference>
<accession>A0A2H3D4B7</accession>
<evidence type="ECO:0000256" key="5">
    <source>
        <dbReference type="ARBA" id="ARBA00022617"/>
    </source>
</evidence>
<dbReference type="GO" id="GO:0016020">
    <property type="term" value="C:membrane"/>
    <property type="evidence" value="ECO:0007669"/>
    <property type="project" value="UniProtKB-SubCell"/>
</dbReference>
<dbReference type="InterPro" id="IPR036396">
    <property type="entry name" value="Cyt_P450_sf"/>
</dbReference>
<evidence type="ECO:0000256" key="6">
    <source>
        <dbReference type="ARBA" id="ARBA00022692"/>
    </source>
</evidence>
<evidence type="ECO:0000256" key="1">
    <source>
        <dbReference type="ARBA" id="ARBA00001971"/>
    </source>
</evidence>
<keyword evidence="9" id="KW-0560">Oxidoreductase</keyword>